<dbReference type="PANTHER" id="PTHR21047:SF2">
    <property type="entry name" value="THYMIDINE DIPHOSPHO-4-KETO-RHAMNOSE 3,5-EPIMERASE"/>
    <property type="match status" value="1"/>
</dbReference>
<dbReference type="AlphaFoldDB" id="A0A7Y6IAY2"/>
<dbReference type="CDD" id="cd00438">
    <property type="entry name" value="cupin_RmlC"/>
    <property type="match status" value="1"/>
</dbReference>
<accession>A0A7Y6IAY2</accession>
<dbReference type="Proteomes" id="UP000586042">
    <property type="component" value="Unassembled WGS sequence"/>
</dbReference>
<gene>
    <name evidence="4" type="ORF">HTZ77_25605</name>
</gene>
<dbReference type="InterPro" id="IPR011051">
    <property type="entry name" value="RmlC_Cupin_sf"/>
</dbReference>
<reference evidence="4 5" key="1">
    <citation type="submission" date="2020-06" db="EMBL/GenBank/DDBJ databases">
        <title>Nonomuraea sp. SMC257, a novel actinomycete isolated from soil.</title>
        <authorList>
            <person name="Chanama M."/>
        </authorList>
    </citation>
    <scope>NUCLEOTIDE SEQUENCE [LARGE SCALE GENOMIC DNA]</scope>
    <source>
        <strain evidence="4 5">SMC257</strain>
    </source>
</reference>
<evidence type="ECO:0000313" key="5">
    <source>
        <dbReference type="Proteomes" id="UP000586042"/>
    </source>
</evidence>
<name>A0A7Y6IAY2_9ACTN</name>
<dbReference type="RefSeq" id="WP_175592246.1">
    <property type="nucleotide sequence ID" value="NZ_JABWGN010000010.1"/>
</dbReference>
<comment type="similarity">
    <text evidence="1">Belongs to the dTDP-4-dehydrorhamnose 3,5-epimerase family.</text>
</comment>
<protein>
    <submittedName>
        <fullName evidence="4">dTDP-4-dehydrorhamnose 3,5-epimerase family protein</fullName>
    </submittedName>
</protein>
<dbReference type="GO" id="GO:0008830">
    <property type="term" value="F:dTDP-4-dehydrorhamnose 3,5-epimerase activity"/>
    <property type="evidence" value="ECO:0007669"/>
    <property type="project" value="InterPro"/>
</dbReference>
<dbReference type="InterPro" id="IPR014710">
    <property type="entry name" value="RmlC-like_jellyroll"/>
</dbReference>
<proteinExistence type="inferred from homology"/>
<dbReference type="Gene3D" id="2.60.120.10">
    <property type="entry name" value="Jelly Rolls"/>
    <property type="match status" value="1"/>
</dbReference>
<dbReference type="InterPro" id="IPR000888">
    <property type="entry name" value="RmlC-like"/>
</dbReference>
<dbReference type="PANTHER" id="PTHR21047">
    <property type="entry name" value="DTDP-6-DEOXY-D-GLUCOSE-3,5 EPIMERASE"/>
    <property type="match status" value="1"/>
</dbReference>
<dbReference type="GO" id="GO:0019305">
    <property type="term" value="P:dTDP-rhamnose biosynthetic process"/>
    <property type="evidence" value="ECO:0007669"/>
    <property type="project" value="TreeGrafter"/>
</dbReference>
<dbReference type="GO" id="GO:0005829">
    <property type="term" value="C:cytosol"/>
    <property type="evidence" value="ECO:0007669"/>
    <property type="project" value="TreeGrafter"/>
</dbReference>
<dbReference type="EMBL" id="JABWGN010000010">
    <property type="protein sequence ID" value="NUW34781.1"/>
    <property type="molecule type" value="Genomic_DNA"/>
</dbReference>
<feature type="active site" description="Proton acceptor" evidence="2">
    <location>
        <position position="63"/>
    </location>
</feature>
<feature type="active site" description="Proton donor" evidence="2">
    <location>
        <position position="133"/>
    </location>
</feature>
<dbReference type="Pfam" id="PF00908">
    <property type="entry name" value="dTDP_sugar_isom"/>
    <property type="match status" value="1"/>
</dbReference>
<comment type="caution">
    <text evidence="4">The sequence shown here is derived from an EMBL/GenBank/DDBJ whole genome shotgun (WGS) entry which is preliminary data.</text>
</comment>
<evidence type="ECO:0000256" key="3">
    <source>
        <dbReference type="PIRSR" id="PIRSR600888-3"/>
    </source>
</evidence>
<organism evidence="4 5">
    <name type="scientific">Nonomuraea montanisoli</name>
    <dbReference type="NCBI Taxonomy" id="2741721"/>
    <lineage>
        <taxon>Bacteria</taxon>
        <taxon>Bacillati</taxon>
        <taxon>Actinomycetota</taxon>
        <taxon>Actinomycetes</taxon>
        <taxon>Streptosporangiales</taxon>
        <taxon>Streptosporangiaceae</taxon>
        <taxon>Nonomuraea</taxon>
    </lineage>
</organism>
<evidence type="ECO:0000313" key="4">
    <source>
        <dbReference type="EMBL" id="NUW34781.1"/>
    </source>
</evidence>
<evidence type="ECO:0000256" key="1">
    <source>
        <dbReference type="ARBA" id="ARBA00010154"/>
    </source>
</evidence>
<dbReference type="SUPFAM" id="SSF51182">
    <property type="entry name" value="RmlC-like cupins"/>
    <property type="match status" value="1"/>
</dbReference>
<sequence>MRHRRLAVEGAVEFAPEVFHDERGDFASPYQEHVFAAAVGRPLFPVAQVSRNVSRRGVVRGVHYTLVPPGTAKYVHCPAGRVLDMVVDLRVGSPTFARWEAVELAADTARAVYVPPGVGHAFAALEDGSVVCYLLSREYRKEHELTLSVFDEELGLRLPAGFGPPVLSERDRQAPTLAEAAARGLLPEYTR</sequence>
<evidence type="ECO:0000256" key="2">
    <source>
        <dbReference type="PIRSR" id="PIRSR600888-1"/>
    </source>
</evidence>
<dbReference type="GO" id="GO:0000271">
    <property type="term" value="P:polysaccharide biosynthetic process"/>
    <property type="evidence" value="ECO:0007669"/>
    <property type="project" value="TreeGrafter"/>
</dbReference>
<feature type="site" description="Participates in a stacking interaction with the thymidine ring of dTDP-4-oxo-6-deoxyglucose" evidence="3">
    <location>
        <position position="139"/>
    </location>
</feature>
<keyword evidence="5" id="KW-1185">Reference proteome</keyword>